<dbReference type="InterPro" id="IPR027417">
    <property type="entry name" value="P-loop_NTPase"/>
</dbReference>
<dbReference type="PANTHER" id="PTHR13696:SF96">
    <property type="entry name" value="COBQ_COBB_MIND_PARA NUCLEOTIDE BINDING DOMAIN-CONTAINING PROTEIN"/>
    <property type="match status" value="1"/>
</dbReference>
<organism evidence="2 3">
    <name type="scientific">Drouetiella hepatica Uher 2000/2452</name>
    <dbReference type="NCBI Taxonomy" id="904376"/>
    <lineage>
        <taxon>Bacteria</taxon>
        <taxon>Bacillati</taxon>
        <taxon>Cyanobacteriota</taxon>
        <taxon>Cyanophyceae</taxon>
        <taxon>Oculatellales</taxon>
        <taxon>Oculatellaceae</taxon>
        <taxon>Drouetiella</taxon>
    </lineage>
</organism>
<dbReference type="InterPro" id="IPR002586">
    <property type="entry name" value="CobQ/CobB/MinD/ParA_Nub-bd_dom"/>
</dbReference>
<dbReference type="AlphaFoldDB" id="A0A951USC5"/>
<comment type="caution">
    <text evidence="2">The sequence shown here is derived from an EMBL/GenBank/DDBJ whole genome shotgun (WGS) entry which is preliminary data.</text>
</comment>
<dbReference type="Gene3D" id="3.40.50.300">
    <property type="entry name" value="P-loop containing nucleotide triphosphate hydrolases"/>
    <property type="match status" value="1"/>
</dbReference>
<reference evidence="2" key="1">
    <citation type="submission" date="2021-05" db="EMBL/GenBank/DDBJ databases">
        <authorList>
            <person name="Pietrasiak N."/>
            <person name="Ward R."/>
            <person name="Stajich J.E."/>
            <person name="Kurbessoian T."/>
        </authorList>
    </citation>
    <scope>NUCLEOTIDE SEQUENCE</scope>
    <source>
        <strain evidence="2">UHER 2000/2452</strain>
    </source>
</reference>
<evidence type="ECO:0000259" key="1">
    <source>
        <dbReference type="Pfam" id="PF01656"/>
    </source>
</evidence>
<sequence>MKSPKVLAFANQKGGAGKSTGSAHAADWFSQKGASVVLVDADGQQSSSAWLQELGLPYKIISDPETLFESLPKLAKEYDVVVVDGPGSLSEVTKAILARCDLVLVPSRESIIDLRSTGKILQFIRHAKELRKGSPKAAIFLNAVSKGSVLLREAQDALGDSLVPLLETVVYDRQCIKDAPGQGSTVFHMRGKPAKDAAANYESLFNEALKFFNDK</sequence>
<evidence type="ECO:0000313" key="2">
    <source>
        <dbReference type="EMBL" id="MBW4662408.1"/>
    </source>
</evidence>
<dbReference type="Proteomes" id="UP000757435">
    <property type="component" value="Unassembled WGS sequence"/>
</dbReference>
<protein>
    <submittedName>
        <fullName evidence="2">ParA family protein</fullName>
    </submittedName>
</protein>
<dbReference type="PANTHER" id="PTHR13696">
    <property type="entry name" value="P-LOOP CONTAINING NUCLEOSIDE TRIPHOSPHATE HYDROLASE"/>
    <property type="match status" value="1"/>
</dbReference>
<proteinExistence type="predicted"/>
<accession>A0A951USC5</accession>
<name>A0A951USC5_9CYAN</name>
<evidence type="ECO:0000313" key="3">
    <source>
        <dbReference type="Proteomes" id="UP000757435"/>
    </source>
</evidence>
<dbReference type="SUPFAM" id="SSF52540">
    <property type="entry name" value="P-loop containing nucleoside triphosphate hydrolases"/>
    <property type="match status" value="1"/>
</dbReference>
<feature type="domain" description="CobQ/CobB/MinD/ParA nucleotide binding" evidence="1">
    <location>
        <begin position="7"/>
        <end position="186"/>
    </location>
</feature>
<dbReference type="EMBL" id="JAHHHD010000074">
    <property type="protein sequence ID" value="MBW4662408.1"/>
    <property type="molecule type" value="Genomic_DNA"/>
</dbReference>
<dbReference type="PIRSF" id="PIRSF009320">
    <property type="entry name" value="Nuc_binding_HP_1000"/>
    <property type="match status" value="1"/>
</dbReference>
<dbReference type="InterPro" id="IPR050678">
    <property type="entry name" value="DNA_Partitioning_ATPase"/>
</dbReference>
<dbReference type="CDD" id="cd02042">
    <property type="entry name" value="ParAB_family"/>
    <property type="match status" value="1"/>
</dbReference>
<dbReference type="Pfam" id="PF01656">
    <property type="entry name" value="CbiA"/>
    <property type="match status" value="1"/>
</dbReference>
<reference evidence="2" key="2">
    <citation type="journal article" date="2022" name="Microbiol. Resour. Announc.">
        <title>Metagenome Sequencing to Explore Phylogenomics of Terrestrial Cyanobacteria.</title>
        <authorList>
            <person name="Ward R.D."/>
            <person name="Stajich J.E."/>
            <person name="Johansen J.R."/>
            <person name="Huntemann M."/>
            <person name="Clum A."/>
            <person name="Foster B."/>
            <person name="Foster B."/>
            <person name="Roux S."/>
            <person name="Palaniappan K."/>
            <person name="Varghese N."/>
            <person name="Mukherjee S."/>
            <person name="Reddy T.B.K."/>
            <person name="Daum C."/>
            <person name="Copeland A."/>
            <person name="Chen I.A."/>
            <person name="Ivanova N.N."/>
            <person name="Kyrpides N.C."/>
            <person name="Shapiro N."/>
            <person name="Eloe-Fadrosh E.A."/>
            <person name="Pietrasiak N."/>
        </authorList>
    </citation>
    <scope>NUCLEOTIDE SEQUENCE</scope>
    <source>
        <strain evidence="2">UHER 2000/2452</strain>
    </source>
</reference>
<gene>
    <name evidence="2" type="ORF">KME15_27480</name>
</gene>